<keyword evidence="4" id="KW-0282">Flagellum</keyword>
<evidence type="ECO:0000259" key="3">
    <source>
        <dbReference type="Pfam" id="PF12780"/>
    </source>
</evidence>
<name>A0A1Q9EUR3_SYMMI</name>
<dbReference type="InterPro" id="IPR024743">
    <property type="entry name" value="Dynein_HC_stalk"/>
</dbReference>
<feature type="domain" description="Dynein heavy chain AAA module D4" evidence="3">
    <location>
        <begin position="206"/>
        <end position="431"/>
    </location>
</feature>
<keyword evidence="1" id="KW-0175">Coiled coil</keyword>
<sequence length="773" mass="86045">MPIWCQVFANAEAVTAHGAMPYVRVLHESYRRLLRGHLVQRFGVRGVSGALLKFRGSALLTIYSTFMKGHFDRLPFKGPVQEQVSNFRKTASNFHYEFNIRHMSGVFGGLLQAKPGEFADAEKARGRDSLRGKFNFAKYFQEKNPEPLVFAPFSKGIQEMDGGGFYDKIPSTERLSQLLGEALREYNENNAAMDLVRALEHDPGGTYGLNDLKGDLQGMYMKAGVKDEGVMFLFTDGQITNEKFLVFINDLLASGDIADLYAMDEKDAIRNGVRSGCKGAGIQAAWKNEAVSIENHLGGIWQYLISLAGKNLHMSLCFSPVGDAMRGRARKFPALVNCMKGPSRRYNVGAKFLEPIEQLGPQDSPVRQGIMEFLPYSFEAAGNVATKFMEVQRAREFASQPPTHPDRQTDRRFAYTTPKSFLELIKLYTSMVGNKVDALEDQKNRLTNGLEKLHATSEQVAFCFQLPVAGLEEELKEKAVVVAEKAAAADVFAKEAAVEAEKCAKIAKEVSVQQADCEKDLAAAIPLVKQAEAALDVLDKKDFQELKALAKPPGGVDLVLEAAMHLQAGYDENIELDKKGAVKDPTWKGAQKMMNNPEKFLINLKGFKGHIDDGKVPQVNVERARKIQKDMGDDFSQVWIINIIMYFDVVVQVEPKRNALREATETLNNANTKLAEVKELVRTLESNLAALMKEFDKAMAEKNALMADAEKYREETVDAFVQYLTKKGVPLGSPDPDLLFKGLIIDPQLQGIAVWIKNRESENGLQAYRSLKD</sequence>
<dbReference type="GO" id="GO:0030286">
    <property type="term" value="C:dynein complex"/>
    <property type="evidence" value="ECO:0007669"/>
    <property type="project" value="InterPro"/>
</dbReference>
<evidence type="ECO:0000313" key="5">
    <source>
        <dbReference type="Proteomes" id="UP000186817"/>
    </source>
</evidence>
<dbReference type="InterPro" id="IPR027417">
    <property type="entry name" value="P-loop_NTPase"/>
</dbReference>
<dbReference type="OMA" id="QVEPKRN"/>
<protein>
    <submittedName>
        <fullName evidence="4">Dynein alpha chain, flagellar outer arm</fullName>
    </submittedName>
</protein>
<dbReference type="EMBL" id="LSRX01000064">
    <property type="protein sequence ID" value="OLQ11143.1"/>
    <property type="molecule type" value="Genomic_DNA"/>
</dbReference>
<dbReference type="InterPro" id="IPR026983">
    <property type="entry name" value="DHC"/>
</dbReference>
<evidence type="ECO:0000313" key="4">
    <source>
        <dbReference type="EMBL" id="OLQ11143.1"/>
    </source>
</evidence>
<dbReference type="Pfam" id="PF12777">
    <property type="entry name" value="MT"/>
    <property type="match status" value="1"/>
</dbReference>
<dbReference type="GO" id="GO:0045505">
    <property type="term" value="F:dynein intermediate chain binding"/>
    <property type="evidence" value="ECO:0007669"/>
    <property type="project" value="InterPro"/>
</dbReference>
<dbReference type="AlphaFoldDB" id="A0A1Q9EUR3"/>
<feature type="coiled-coil region" evidence="1">
    <location>
        <begin position="660"/>
        <end position="715"/>
    </location>
</feature>
<comment type="caution">
    <text evidence="4">The sequence shown here is derived from an EMBL/GenBank/DDBJ whole genome shotgun (WGS) entry which is preliminary data.</text>
</comment>
<accession>A0A1Q9EUR3</accession>
<dbReference type="Pfam" id="PF12780">
    <property type="entry name" value="AAA_8"/>
    <property type="match status" value="1"/>
</dbReference>
<keyword evidence="5" id="KW-1185">Reference proteome</keyword>
<feature type="domain" description="Dynein heavy chain coiled coil stalk" evidence="2">
    <location>
        <begin position="444"/>
        <end position="710"/>
    </location>
</feature>
<dbReference type="GO" id="GO:0051959">
    <property type="term" value="F:dynein light intermediate chain binding"/>
    <property type="evidence" value="ECO:0007669"/>
    <property type="project" value="InterPro"/>
</dbReference>
<dbReference type="PANTHER" id="PTHR46961">
    <property type="entry name" value="DYNEIN HEAVY CHAIN 1, AXONEMAL-LIKE PROTEIN"/>
    <property type="match status" value="1"/>
</dbReference>
<keyword evidence="4" id="KW-0969">Cilium</keyword>
<dbReference type="Gene3D" id="3.40.50.300">
    <property type="entry name" value="P-loop containing nucleotide triphosphate hydrolases"/>
    <property type="match status" value="1"/>
</dbReference>
<dbReference type="PANTHER" id="PTHR46961:SF20">
    <property type="entry name" value="LOW QUALITY PROTEIN: DYNEIN BETA CHAIN, CILIARY-LIKE"/>
    <property type="match status" value="1"/>
</dbReference>
<dbReference type="InterPro" id="IPR024317">
    <property type="entry name" value="Dynein_heavy_chain_D4_dom"/>
</dbReference>
<evidence type="ECO:0000256" key="1">
    <source>
        <dbReference type="SAM" id="Coils"/>
    </source>
</evidence>
<reference evidence="4 5" key="1">
    <citation type="submission" date="2016-02" db="EMBL/GenBank/DDBJ databases">
        <title>Genome analysis of coral dinoflagellate symbionts highlights evolutionary adaptations to a symbiotic lifestyle.</title>
        <authorList>
            <person name="Aranda M."/>
            <person name="Li Y."/>
            <person name="Liew Y.J."/>
            <person name="Baumgarten S."/>
            <person name="Simakov O."/>
            <person name="Wilson M."/>
            <person name="Piel J."/>
            <person name="Ashoor H."/>
            <person name="Bougouffa S."/>
            <person name="Bajic V.B."/>
            <person name="Ryu T."/>
            <person name="Ravasi T."/>
            <person name="Bayer T."/>
            <person name="Micklem G."/>
            <person name="Kim H."/>
            <person name="Bhak J."/>
            <person name="Lajeunesse T.C."/>
            <person name="Voolstra C.R."/>
        </authorList>
    </citation>
    <scope>NUCLEOTIDE SEQUENCE [LARGE SCALE GENOMIC DNA]</scope>
    <source>
        <strain evidence="4 5">CCMP2467</strain>
    </source>
</reference>
<dbReference type="GO" id="GO:0007018">
    <property type="term" value="P:microtubule-based movement"/>
    <property type="evidence" value="ECO:0007669"/>
    <property type="project" value="InterPro"/>
</dbReference>
<dbReference type="Proteomes" id="UP000186817">
    <property type="component" value="Unassembled WGS sequence"/>
</dbReference>
<evidence type="ECO:0000259" key="2">
    <source>
        <dbReference type="Pfam" id="PF12777"/>
    </source>
</evidence>
<keyword evidence="4" id="KW-0966">Cell projection</keyword>
<dbReference type="Gene3D" id="1.20.920.20">
    <property type="match status" value="1"/>
</dbReference>
<dbReference type="Gene3D" id="1.20.920.30">
    <property type="match status" value="1"/>
</dbReference>
<dbReference type="OrthoDB" id="434945at2759"/>
<gene>
    <name evidence="4" type="primary">ODA11</name>
    <name evidence="4" type="ORF">AK812_SmicGene5065</name>
</gene>
<proteinExistence type="predicted"/>
<organism evidence="4 5">
    <name type="scientific">Symbiodinium microadriaticum</name>
    <name type="common">Dinoflagellate</name>
    <name type="synonym">Zooxanthella microadriatica</name>
    <dbReference type="NCBI Taxonomy" id="2951"/>
    <lineage>
        <taxon>Eukaryota</taxon>
        <taxon>Sar</taxon>
        <taxon>Alveolata</taxon>
        <taxon>Dinophyceae</taxon>
        <taxon>Suessiales</taxon>
        <taxon>Symbiodiniaceae</taxon>
        <taxon>Symbiodinium</taxon>
    </lineage>
</organism>